<dbReference type="SUPFAM" id="SSF48726">
    <property type="entry name" value="Immunoglobulin"/>
    <property type="match status" value="1"/>
</dbReference>
<dbReference type="SMART" id="SM00407">
    <property type="entry name" value="IGc1"/>
    <property type="match status" value="1"/>
</dbReference>
<sequence length="236" mass="25277">GPALGAGPGRWRRLGQTTFFGRSAEKPTVPTVEGAGVLACQKNQRKAGIQPGSSSPETRRPRTPRGRFLSTGGNSPGLWCRRQAQHMHFIASPTISIQKQRAVGSTETSLLCHVGGFYPRDVDAAWLRDGRVLGSTRSSPQRNLDGTFSLALTYTFTPAKSDTGSLLLPPRWRKSSASGTLVSGGGAGARVTLFLGWGIQPRSLPQRKPQKMRGHGGEGGNVAQQQHRCDAAQPQK</sequence>
<protein>
    <recommendedName>
        <fullName evidence="2">Ig-like domain-containing protein</fullName>
    </recommendedName>
</protein>
<dbReference type="Pfam" id="PF07654">
    <property type="entry name" value="C1-set"/>
    <property type="match status" value="1"/>
</dbReference>
<dbReference type="InterPro" id="IPR013783">
    <property type="entry name" value="Ig-like_fold"/>
</dbReference>
<evidence type="ECO:0000256" key="1">
    <source>
        <dbReference type="SAM" id="MobiDB-lite"/>
    </source>
</evidence>
<evidence type="ECO:0000313" key="4">
    <source>
        <dbReference type="Proteomes" id="UP000594220"/>
    </source>
</evidence>
<name>A0A7M4FM10_CROPO</name>
<dbReference type="InterPro" id="IPR003597">
    <property type="entry name" value="Ig_C1-set"/>
</dbReference>
<feature type="region of interest" description="Disordered" evidence="1">
    <location>
        <begin position="43"/>
        <end position="75"/>
    </location>
</feature>
<reference evidence="3" key="2">
    <citation type="submission" date="2025-09" db="UniProtKB">
        <authorList>
            <consortium name="Ensembl"/>
        </authorList>
    </citation>
    <scope>IDENTIFICATION</scope>
</reference>
<dbReference type="InterPro" id="IPR007110">
    <property type="entry name" value="Ig-like_dom"/>
</dbReference>
<keyword evidence="4" id="KW-1185">Reference proteome</keyword>
<dbReference type="Ensembl" id="ENSCPRT00005031566.1">
    <property type="protein sequence ID" value="ENSCPRP00005027021.1"/>
    <property type="gene ID" value="ENSCPRG00005018715.1"/>
</dbReference>
<evidence type="ECO:0000259" key="2">
    <source>
        <dbReference type="PROSITE" id="PS50835"/>
    </source>
</evidence>
<feature type="region of interest" description="Disordered" evidence="1">
    <location>
        <begin position="201"/>
        <end position="236"/>
    </location>
</feature>
<dbReference type="InterPro" id="IPR036179">
    <property type="entry name" value="Ig-like_dom_sf"/>
</dbReference>
<accession>A0A7M4FM10</accession>
<dbReference type="GeneTree" id="ENSGT00950000185048"/>
<proteinExistence type="predicted"/>
<dbReference type="AlphaFoldDB" id="A0A7M4FM10"/>
<organism evidence="3 4">
    <name type="scientific">Crocodylus porosus</name>
    <name type="common">Saltwater crocodile</name>
    <name type="synonym">Estuarine crocodile</name>
    <dbReference type="NCBI Taxonomy" id="8502"/>
    <lineage>
        <taxon>Eukaryota</taxon>
        <taxon>Metazoa</taxon>
        <taxon>Chordata</taxon>
        <taxon>Craniata</taxon>
        <taxon>Vertebrata</taxon>
        <taxon>Euteleostomi</taxon>
        <taxon>Archelosauria</taxon>
        <taxon>Archosauria</taxon>
        <taxon>Crocodylia</taxon>
        <taxon>Longirostres</taxon>
        <taxon>Crocodylidae</taxon>
        <taxon>Crocodylus</taxon>
    </lineage>
</organism>
<dbReference type="Proteomes" id="UP000594220">
    <property type="component" value="Unplaced"/>
</dbReference>
<dbReference type="Gene3D" id="2.60.40.10">
    <property type="entry name" value="Immunoglobulins"/>
    <property type="match status" value="1"/>
</dbReference>
<evidence type="ECO:0000313" key="3">
    <source>
        <dbReference type="Ensembl" id="ENSCPRP00005027021.1"/>
    </source>
</evidence>
<feature type="domain" description="Ig-like" evidence="2">
    <location>
        <begin position="93"/>
        <end position="181"/>
    </location>
</feature>
<dbReference type="PROSITE" id="PS50835">
    <property type="entry name" value="IG_LIKE"/>
    <property type="match status" value="1"/>
</dbReference>
<reference evidence="3" key="1">
    <citation type="submission" date="2025-08" db="UniProtKB">
        <authorList>
            <consortium name="Ensembl"/>
        </authorList>
    </citation>
    <scope>IDENTIFICATION</scope>
</reference>